<accession>A0A550J6B9</accession>
<comment type="caution">
    <text evidence="3">The sequence shown here is derived from an EMBL/GenBank/DDBJ whole genome shotgun (WGS) entry which is preliminary data.</text>
</comment>
<evidence type="ECO:0000313" key="4">
    <source>
        <dbReference type="Proteomes" id="UP000317155"/>
    </source>
</evidence>
<dbReference type="Pfam" id="PF05016">
    <property type="entry name" value="ParE_toxin"/>
    <property type="match status" value="1"/>
</dbReference>
<keyword evidence="4" id="KW-1185">Reference proteome</keyword>
<dbReference type="AlphaFoldDB" id="A0A550J6B9"/>
<dbReference type="PANTHER" id="PTHR35601">
    <property type="entry name" value="TOXIN RELE"/>
    <property type="match status" value="1"/>
</dbReference>
<sequence>MAWRIEFDPGAVDDLAQLDRSVQKRILKVLRERIAPLDAPRCLGAALRGNELGRFWKYRIGDYRLICDIQDQTIRILVLRIGHRREVYK</sequence>
<dbReference type="InterPro" id="IPR035093">
    <property type="entry name" value="RelE/ParE_toxin_dom_sf"/>
</dbReference>
<evidence type="ECO:0000256" key="2">
    <source>
        <dbReference type="ARBA" id="ARBA00022649"/>
    </source>
</evidence>
<proteinExistence type="inferred from homology"/>
<protein>
    <submittedName>
        <fullName evidence="3">Type II toxin-antitoxin system RelE/ParE family toxin</fullName>
    </submittedName>
</protein>
<name>A0A550J6B9_9BACT</name>
<comment type="similarity">
    <text evidence="1">Belongs to the RelE toxin family.</text>
</comment>
<dbReference type="EMBL" id="VJVV01000015">
    <property type="protein sequence ID" value="TRO78692.1"/>
    <property type="molecule type" value="Genomic_DNA"/>
</dbReference>
<dbReference type="RefSeq" id="WP_092054660.1">
    <property type="nucleotide sequence ID" value="NZ_FOJJ01000007.1"/>
</dbReference>
<dbReference type="InterPro" id="IPR007712">
    <property type="entry name" value="RelE/ParE_toxin"/>
</dbReference>
<evidence type="ECO:0000256" key="1">
    <source>
        <dbReference type="ARBA" id="ARBA00006226"/>
    </source>
</evidence>
<dbReference type="OrthoDB" id="9797723at2"/>
<dbReference type="NCBIfam" id="TIGR02385">
    <property type="entry name" value="RelE_StbE"/>
    <property type="match status" value="1"/>
</dbReference>
<reference evidence="3 4" key="1">
    <citation type="submission" date="2019-07" db="EMBL/GenBank/DDBJ databases">
        <title>Insights of Desulfuromonas acetexigens electromicrobiology.</title>
        <authorList>
            <person name="Katuri K."/>
            <person name="Sapireddy V."/>
            <person name="Shaw D.R."/>
            <person name="Saikaly P."/>
        </authorList>
    </citation>
    <scope>NUCLEOTIDE SEQUENCE [LARGE SCALE GENOMIC DNA]</scope>
    <source>
        <strain evidence="3 4">2873</strain>
    </source>
</reference>
<dbReference type="PANTHER" id="PTHR35601:SF1">
    <property type="entry name" value="TOXIN RELE"/>
    <property type="match status" value="1"/>
</dbReference>
<evidence type="ECO:0000313" key="3">
    <source>
        <dbReference type="EMBL" id="TRO78692.1"/>
    </source>
</evidence>
<keyword evidence="2" id="KW-1277">Toxin-antitoxin system</keyword>
<dbReference type="Gene3D" id="3.30.2310.20">
    <property type="entry name" value="RelE-like"/>
    <property type="match status" value="1"/>
</dbReference>
<organism evidence="3 4">
    <name type="scientific">Trichloromonas acetexigens</name>
    <dbReference type="NCBI Taxonomy" id="38815"/>
    <lineage>
        <taxon>Bacteria</taxon>
        <taxon>Pseudomonadati</taxon>
        <taxon>Thermodesulfobacteriota</taxon>
        <taxon>Desulfuromonadia</taxon>
        <taxon>Desulfuromonadales</taxon>
        <taxon>Trichloromonadaceae</taxon>
        <taxon>Trichloromonas</taxon>
    </lineage>
</organism>
<gene>
    <name evidence="3" type="ORF">FL622_15475</name>
</gene>
<dbReference type="Proteomes" id="UP000317155">
    <property type="component" value="Unassembled WGS sequence"/>
</dbReference>
<dbReference type="SUPFAM" id="SSF143011">
    <property type="entry name" value="RelE-like"/>
    <property type="match status" value="1"/>
</dbReference>